<feature type="compositionally biased region" description="Polar residues" evidence="7">
    <location>
        <begin position="173"/>
        <end position="204"/>
    </location>
</feature>
<evidence type="ECO:0000259" key="8">
    <source>
        <dbReference type="PROSITE" id="PS50030"/>
    </source>
</evidence>
<feature type="compositionally biased region" description="Basic and acidic residues" evidence="7">
    <location>
        <begin position="262"/>
        <end position="271"/>
    </location>
</feature>
<comment type="subcellular location">
    <subcellularLocation>
        <location evidence="1">Cytoplasmic vesicle</location>
        <location evidence="1">Autophagosome</location>
    </subcellularLocation>
</comment>
<dbReference type="SMART" id="SM00291">
    <property type="entry name" value="ZnF_ZZ"/>
    <property type="match status" value="1"/>
</dbReference>
<dbReference type="SMART" id="SM00666">
    <property type="entry name" value="PB1"/>
    <property type="match status" value="1"/>
</dbReference>
<feature type="region of interest" description="Disordered" evidence="7">
    <location>
        <begin position="173"/>
        <end position="271"/>
    </location>
</feature>
<dbReference type="Proteomes" id="UP000813463">
    <property type="component" value="Chromosome 5"/>
</dbReference>
<evidence type="ECO:0000256" key="4">
    <source>
        <dbReference type="ARBA" id="ARBA00022833"/>
    </source>
</evidence>
<evidence type="ECO:0000259" key="10">
    <source>
        <dbReference type="PROSITE" id="PS51745"/>
    </source>
</evidence>
<dbReference type="Gene3D" id="3.30.60.90">
    <property type="match status" value="1"/>
</dbReference>
<feature type="compositionally biased region" description="Polar residues" evidence="7">
    <location>
        <begin position="304"/>
        <end position="314"/>
    </location>
</feature>
<dbReference type="Pfam" id="PF24932">
    <property type="entry name" value="UBA_NBR1_C"/>
    <property type="match status" value="2"/>
</dbReference>
<protein>
    <submittedName>
        <fullName evidence="12">Protein JOKA2</fullName>
    </submittedName>
</protein>
<gene>
    <name evidence="12" type="primary">LOC110775093</name>
</gene>
<dbReference type="PANTHER" id="PTHR20930:SF0">
    <property type="entry name" value="PROTEIN ILRUN"/>
    <property type="match status" value="1"/>
</dbReference>
<evidence type="ECO:0000259" key="9">
    <source>
        <dbReference type="PROSITE" id="PS50135"/>
    </source>
</evidence>
<feature type="region of interest" description="Disordered" evidence="7">
    <location>
        <begin position="694"/>
        <end position="714"/>
    </location>
</feature>
<name>A0A9R0JHL4_SPIOL</name>
<dbReference type="GeneID" id="110775093"/>
<dbReference type="CDD" id="cd14947">
    <property type="entry name" value="NBR1_like"/>
    <property type="match status" value="1"/>
</dbReference>
<keyword evidence="2" id="KW-0479">Metal-binding</keyword>
<dbReference type="GO" id="GO:0015031">
    <property type="term" value="P:protein transport"/>
    <property type="evidence" value="ECO:0007669"/>
    <property type="project" value="UniProtKB-KW"/>
</dbReference>
<dbReference type="Pfam" id="PF16158">
    <property type="entry name" value="N_BRCA1_IG"/>
    <property type="match status" value="1"/>
</dbReference>
<dbReference type="InterPro" id="IPR056893">
    <property type="entry name" value="UBA_Nbr1_C"/>
</dbReference>
<feature type="region of interest" description="Disordered" evidence="7">
    <location>
        <begin position="290"/>
        <end position="314"/>
    </location>
</feature>
<dbReference type="InterPro" id="IPR000270">
    <property type="entry name" value="PB1_dom"/>
</dbReference>
<feature type="compositionally biased region" description="Polar residues" evidence="7">
    <location>
        <begin position="212"/>
        <end position="226"/>
    </location>
</feature>
<dbReference type="CDD" id="cd14319">
    <property type="entry name" value="UBA_NBR1"/>
    <property type="match status" value="1"/>
</dbReference>
<dbReference type="InterPro" id="IPR013783">
    <property type="entry name" value="Ig-like_fold"/>
</dbReference>
<dbReference type="Pfam" id="PF00569">
    <property type="entry name" value="ZZ"/>
    <property type="match status" value="1"/>
</dbReference>
<reference evidence="12" key="2">
    <citation type="submission" date="2025-08" db="UniProtKB">
        <authorList>
            <consortium name="RefSeq"/>
        </authorList>
    </citation>
    <scope>IDENTIFICATION</scope>
    <source>
        <tissue evidence="12">Leaf</tissue>
    </source>
</reference>
<evidence type="ECO:0000313" key="11">
    <source>
        <dbReference type="Proteomes" id="UP000813463"/>
    </source>
</evidence>
<dbReference type="KEGG" id="soe:110775093"/>
<dbReference type="PANTHER" id="PTHR20930">
    <property type="entry name" value="OVARIAN CARCINOMA ANTIGEN CA125-RELATED"/>
    <property type="match status" value="1"/>
</dbReference>
<feature type="domain" description="ZZ-type" evidence="9">
    <location>
        <begin position="372"/>
        <end position="422"/>
    </location>
</feature>
<dbReference type="RefSeq" id="XP_021835389.2">
    <property type="nucleotide sequence ID" value="XM_021979697.2"/>
</dbReference>
<dbReference type="SUPFAM" id="SSF46934">
    <property type="entry name" value="UBA-like"/>
    <property type="match status" value="1"/>
</dbReference>
<evidence type="ECO:0000256" key="6">
    <source>
        <dbReference type="PROSITE-ProRule" id="PRU00228"/>
    </source>
</evidence>
<dbReference type="SUPFAM" id="SSF54277">
    <property type="entry name" value="CAD &amp; PB1 domains"/>
    <property type="match status" value="1"/>
</dbReference>
<dbReference type="Gene3D" id="1.10.8.10">
    <property type="entry name" value="DNA helicase RuvA subunit, C-terminal domain"/>
    <property type="match status" value="2"/>
</dbReference>
<keyword evidence="5" id="KW-0968">Cytoplasmic vesicle</keyword>
<dbReference type="InterPro" id="IPR032350">
    <property type="entry name" value="Nbr1_FW"/>
</dbReference>
<dbReference type="PROSITE" id="PS50135">
    <property type="entry name" value="ZF_ZZ_2"/>
    <property type="match status" value="1"/>
</dbReference>
<dbReference type="PROSITE" id="PS51745">
    <property type="entry name" value="PB1"/>
    <property type="match status" value="1"/>
</dbReference>
<dbReference type="InterPro" id="IPR053793">
    <property type="entry name" value="PB1-like"/>
</dbReference>
<accession>A0A9R0JHL4</accession>
<evidence type="ECO:0000313" key="12">
    <source>
        <dbReference type="RefSeq" id="XP_021835389.2"/>
    </source>
</evidence>
<keyword evidence="3 6" id="KW-0863">Zinc-finger</keyword>
<organism evidence="11 12">
    <name type="scientific">Spinacia oleracea</name>
    <name type="common">Spinach</name>
    <dbReference type="NCBI Taxonomy" id="3562"/>
    <lineage>
        <taxon>Eukaryota</taxon>
        <taxon>Viridiplantae</taxon>
        <taxon>Streptophyta</taxon>
        <taxon>Embryophyta</taxon>
        <taxon>Tracheophyta</taxon>
        <taxon>Spermatophyta</taxon>
        <taxon>Magnoliopsida</taxon>
        <taxon>eudicotyledons</taxon>
        <taxon>Gunneridae</taxon>
        <taxon>Pentapetalae</taxon>
        <taxon>Caryophyllales</taxon>
        <taxon>Chenopodiaceae</taxon>
        <taxon>Chenopodioideae</taxon>
        <taxon>Anserineae</taxon>
        <taxon>Spinacia</taxon>
    </lineage>
</organism>
<sequence>MASSVVIKVKYEDTLRRFNVPVNGDQRLDINMEGLRLKIFSLFNMPSSANFSLTYQDEDGDLVTLVEDEDLYDVVRQGLNPVRITVSLKTDKAAQPSATFSESSTPRESSSPSLQQTVNPNVAEFLKSVPEPLRDTFAKISTMLTSKAASTSPILADLVDGFSKTGQQYLNVSPSDCGTSNVSSQAEGDKQNSQSRQVDVSTSEGVKHTDTKTSSSVKQSPKSTPQDTREAEPIPLPPACAYTVKGKNAASEPSSHKLTTAEGKKKNKEAIETSARKLSAGVHTINFSKGSVKKRVSSEKETSKSNVGGTRSFQLGGSSFKPVGECPFSGVTMPTGSMTWRDQDNFVDQIGQNPYLFNESYNKVDAMGTIFHKGVRCDGCGILPIIGPRFKSKVKHDYDLCHICFGRMGNDADYSRFDFPVHSRHPMAFKSFYDPGFKGLRVPFPPVPPVLPSWMKLPTGKHHRSRLDSRFITDVNVMDGTMMSPSTPFTKIWRMRNNGSLPWHHGLQLVWIGGDRFSASDSARIELPVDGVNVGKEIDIAVDFIAPELPGRYISYWRMAEPSGHKFGQRVWVLIQVDPSVDLTNEGTSGLDLNLPPETTGALPPQGLDVKVEPALNSEEDVRVPSMVEQEPNVVVEQKSNVEIEDLNFPINNDLLITSDDGLFPTSAVASSSASPAIVAADTSLLPEESLLSNPDVAANDNHESPPSAPPAALYPIIDMSEGFSSNTSTAKNDENNLERDNNEKNNVEECLLKELEEMGFKQIDLNKEVLRVNEYDLERSVDELCGVSEWDPMLEELKEMGFEDKEINKKLLAKNNGSITRVVMDLISGEQ</sequence>
<dbReference type="GO" id="GO:0005776">
    <property type="term" value="C:autophagosome"/>
    <property type="evidence" value="ECO:0007669"/>
    <property type="project" value="UniProtKB-SubCell"/>
</dbReference>
<dbReference type="Pfam" id="PF00564">
    <property type="entry name" value="PB1"/>
    <property type="match status" value="1"/>
</dbReference>
<dbReference type="Gene3D" id="3.10.20.90">
    <property type="entry name" value="Phosphatidylinositol 3-kinase Catalytic Subunit, Chain A, domain 1"/>
    <property type="match status" value="1"/>
</dbReference>
<dbReference type="GO" id="GO:0006914">
    <property type="term" value="P:autophagy"/>
    <property type="evidence" value="ECO:0007669"/>
    <property type="project" value="UniProtKB-KW"/>
</dbReference>
<feature type="compositionally biased region" description="Low complexity" evidence="7">
    <location>
        <begin position="101"/>
        <end position="113"/>
    </location>
</feature>
<dbReference type="InterPro" id="IPR043145">
    <property type="entry name" value="Znf_ZZ_sf"/>
</dbReference>
<reference evidence="11" key="1">
    <citation type="journal article" date="2021" name="Nat. Commun.">
        <title>Genomic analyses provide insights into spinach domestication and the genetic basis of agronomic traits.</title>
        <authorList>
            <person name="Cai X."/>
            <person name="Sun X."/>
            <person name="Xu C."/>
            <person name="Sun H."/>
            <person name="Wang X."/>
            <person name="Ge C."/>
            <person name="Zhang Z."/>
            <person name="Wang Q."/>
            <person name="Fei Z."/>
            <person name="Jiao C."/>
            <person name="Wang Q."/>
        </authorList>
    </citation>
    <scope>NUCLEOTIDE SEQUENCE [LARGE SCALE GENOMIC DNA]</scope>
    <source>
        <strain evidence="11">cv. Varoflay</strain>
    </source>
</reference>
<keyword evidence="11" id="KW-1185">Reference proteome</keyword>
<evidence type="ECO:0000256" key="3">
    <source>
        <dbReference type="ARBA" id="ARBA00022771"/>
    </source>
</evidence>
<proteinExistence type="predicted"/>
<feature type="domain" description="UBA" evidence="8">
    <location>
        <begin position="781"/>
        <end position="830"/>
    </location>
</feature>
<evidence type="ECO:0000256" key="5">
    <source>
        <dbReference type="ARBA" id="ARBA00023329"/>
    </source>
</evidence>
<dbReference type="GO" id="GO:0031410">
    <property type="term" value="C:cytoplasmic vesicle"/>
    <property type="evidence" value="ECO:0007669"/>
    <property type="project" value="UniProtKB-KW"/>
</dbReference>
<dbReference type="InterPro" id="IPR015940">
    <property type="entry name" value="UBA"/>
</dbReference>
<dbReference type="AlphaFoldDB" id="A0A9R0JHL4"/>
<dbReference type="PROSITE" id="PS50030">
    <property type="entry name" value="UBA"/>
    <property type="match status" value="1"/>
</dbReference>
<dbReference type="InterPro" id="IPR009060">
    <property type="entry name" value="UBA-like_sf"/>
</dbReference>
<feature type="domain" description="PB1" evidence="10">
    <location>
        <begin position="4"/>
        <end position="89"/>
    </location>
</feature>
<dbReference type="Gene3D" id="2.60.40.10">
    <property type="entry name" value="Immunoglobulins"/>
    <property type="match status" value="1"/>
</dbReference>
<dbReference type="GO" id="GO:0008270">
    <property type="term" value="F:zinc ion binding"/>
    <property type="evidence" value="ECO:0007669"/>
    <property type="project" value="UniProtKB-KW"/>
</dbReference>
<evidence type="ECO:0000256" key="1">
    <source>
        <dbReference type="ARBA" id="ARBA00004419"/>
    </source>
</evidence>
<dbReference type="InterPro" id="IPR000433">
    <property type="entry name" value="Znf_ZZ"/>
</dbReference>
<feature type="region of interest" description="Disordered" evidence="7">
    <location>
        <begin position="95"/>
        <end position="119"/>
    </location>
</feature>
<keyword evidence="4" id="KW-0862">Zinc</keyword>
<evidence type="ECO:0000256" key="7">
    <source>
        <dbReference type="SAM" id="MobiDB-lite"/>
    </source>
</evidence>
<evidence type="ECO:0000256" key="2">
    <source>
        <dbReference type="ARBA" id="ARBA00022723"/>
    </source>
</evidence>
<dbReference type="SUPFAM" id="SSF57850">
    <property type="entry name" value="RING/U-box"/>
    <property type="match status" value="1"/>
</dbReference>